<keyword evidence="4" id="KW-1185">Reference proteome</keyword>
<dbReference type="Gene3D" id="3.40.50.1820">
    <property type="entry name" value="alpha/beta hydrolase"/>
    <property type="match status" value="1"/>
</dbReference>
<dbReference type="GO" id="GO:0004553">
    <property type="term" value="F:hydrolase activity, hydrolyzing O-glycosyl compounds"/>
    <property type="evidence" value="ECO:0007669"/>
    <property type="project" value="TreeGrafter"/>
</dbReference>
<organism evidence="3 4">
    <name type="scientific">Blyttiomyces helicus</name>
    <dbReference type="NCBI Taxonomy" id="388810"/>
    <lineage>
        <taxon>Eukaryota</taxon>
        <taxon>Fungi</taxon>
        <taxon>Fungi incertae sedis</taxon>
        <taxon>Chytridiomycota</taxon>
        <taxon>Chytridiomycota incertae sedis</taxon>
        <taxon>Chytridiomycetes</taxon>
        <taxon>Chytridiomycetes incertae sedis</taxon>
        <taxon>Blyttiomyces</taxon>
    </lineage>
</organism>
<feature type="non-terminal residue" evidence="3">
    <location>
        <position position="238"/>
    </location>
</feature>
<feature type="domain" description="Serine aminopeptidase S33" evidence="2">
    <location>
        <begin position="19"/>
        <end position="226"/>
    </location>
</feature>
<dbReference type="SUPFAM" id="SSF53474">
    <property type="entry name" value="alpha/beta-Hydrolases"/>
    <property type="match status" value="1"/>
</dbReference>
<dbReference type="InterPro" id="IPR029058">
    <property type="entry name" value="AB_hydrolase_fold"/>
</dbReference>
<evidence type="ECO:0000259" key="2">
    <source>
        <dbReference type="Pfam" id="PF12146"/>
    </source>
</evidence>
<dbReference type="Proteomes" id="UP000269721">
    <property type="component" value="Unassembled WGS sequence"/>
</dbReference>
<gene>
    <name evidence="3" type="ORF">BDK51DRAFT_13980</name>
</gene>
<dbReference type="InterPro" id="IPR022742">
    <property type="entry name" value="Hydrolase_4"/>
</dbReference>
<name>A0A4P9WD39_9FUNG</name>
<evidence type="ECO:0000256" key="1">
    <source>
        <dbReference type="ARBA" id="ARBA00022801"/>
    </source>
</evidence>
<protein>
    <submittedName>
        <fullName evidence="3">Alpha/Beta hydrolase protein</fullName>
    </submittedName>
</protein>
<dbReference type="AlphaFoldDB" id="A0A4P9WD39"/>
<dbReference type="PANTHER" id="PTHR16138">
    <property type="entry name" value="MYCOPHENOLIC ACID ACYL-GLUCURONIDE ESTERASE, MITOCHONDRIAL"/>
    <property type="match status" value="1"/>
</dbReference>
<reference evidence="4" key="1">
    <citation type="journal article" date="2018" name="Nat. Microbiol.">
        <title>Leveraging single-cell genomics to expand the fungal tree of life.</title>
        <authorList>
            <person name="Ahrendt S.R."/>
            <person name="Quandt C.A."/>
            <person name="Ciobanu D."/>
            <person name="Clum A."/>
            <person name="Salamov A."/>
            <person name="Andreopoulos B."/>
            <person name="Cheng J.F."/>
            <person name="Woyke T."/>
            <person name="Pelin A."/>
            <person name="Henrissat B."/>
            <person name="Reynolds N.K."/>
            <person name="Benny G.L."/>
            <person name="Smith M.E."/>
            <person name="James T.Y."/>
            <person name="Grigoriev I.V."/>
        </authorList>
    </citation>
    <scope>NUCLEOTIDE SEQUENCE [LARGE SCALE GENOMIC DNA]</scope>
</reference>
<evidence type="ECO:0000313" key="4">
    <source>
        <dbReference type="Proteomes" id="UP000269721"/>
    </source>
</evidence>
<dbReference type="PANTHER" id="PTHR16138:SF7">
    <property type="entry name" value="PALMITOYL-PROTEIN THIOESTERASE ABHD10, MITOCHONDRIAL"/>
    <property type="match status" value="1"/>
</dbReference>
<feature type="non-terminal residue" evidence="3">
    <location>
        <position position="1"/>
    </location>
</feature>
<dbReference type="InterPro" id="IPR052382">
    <property type="entry name" value="ABHD10_acyl-thioesterase"/>
</dbReference>
<accession>A0A4P9WD39</accession>
<dbReference type="OrthoDB" id="408373at2759"/>
<sequence length="238" mass="26269">PGIILLNGFHSTMRKSLKSRRLHSFCRTRGIPFLTFDHEAHGESSGTFELFTIGRGREDVAAFLDSVADPTRRHVLVGSSIGLWFALLAARDRPDRVAGIVGLGGAVNFTKRVLESMPAAERERYASWAASRGQTDEDVVEGEAWTRRSAYFEGGMKYGWRMLLDGPNHNIVAPWDVGGVPVELLHGKDDADVSIDIAWYLGKAVRSTVSLRLIAGAEHRLSRETDLVELEAAVDRVL</sequence>
<dbReference type="Pfam" id="PF12146">
    <property type="entry name" value="Hydrolase_4"/>
    <property type="match status" value="1"/>
</dbReference>
<dbReference type="EMBL" id="KZ995475">
    <property type="protein sequence ID" value="RKO90591.1"/>
    <property type="molecule type" value="Genomic_DNA"/>
</dbReference>
<keyword evidence="1 3" id="KW-0378">Hydrolase</keyword>
<proteinExistence type="predicted"/>
<evidence type="ECO:0000313" key="3">
    <source>
        <dbReference type="EMBL" id="RKO90591.1"/>
    </source>
</evidence>